<name>A0A8A1MIL3_AJECA</name>
<dbReference type="AlphaFoldDB" id="A0A8A1MIL3"/>
<sequence length="127" mass="14665">MLWGTFRCQRFQFTKGLSKTSKYSGRPADKSWDRSGIIWRKAFDHAHAESLTSIIRERRVSSSMERQSYCCFALNHLFRVETRAQWPSPSPRPFCQLDEIESCTVHSTIPVYYGEPPFLSSASFSSS</sequence>
<accession>A0A8A1MIL3</accession>
<reference evidence="1" key="1">
    <citation type="submission" date="2021-01" db="EMBL/GenBank/DDBJ databases">
        <title>Chromosome-level genome assembly of a human fungal pathogen reveals clustering of transcriptionally co-regulated genes.</title>
        <authorList>
            <person name="Voorhies M."/>
            <person name="Cohen S."/>
            <person name="Shea T.P."/>
            <person name="Petrus S."/>
            <person name="Munoz J.F."/>
            <person name="Poplawski S."/>
            <person name="Goldman W.E."/>
            <person name="Michael T."/>
            <person name="Cuomo C.A."/>
            <person name="Sil A."/>
            <person name="Beyhan S."/>
        </authorList>
    </citation>
    <scope>NUCLEOTIDE SEQUENCE</scope>
    <source>
        <strain evidence="1">WU24</strain>
    </source>
</reference>
<dbReference type="VEuPathDB" id="FungiDB:I7I51_06752"/>
<evidence type="ECO:0000313" key="1">
    <source>
        <dbReference type="EMBL" id="QSS65901.1"/>
    </source>
</evidence>
<dbReference type="EMBL" id="CP069115">
    <property type="protein sequence ID" value="QSS65901.1"/>
    <property type="molecule type" value="Genomic_DNA"/>
</dbReference>
<gene>
    <name evidence="1" type="ORF">I7I51_06752</name>
</gene>
<dbReference type="Proteomes" id="UP000663671">
    <property type="component" value="Chromosome 3"/>
</dbReference>
<protein>
    <submittedName>
        <fullName evidence="1">Uncharacterized protein</fullName>
    </submittedName>
</protein>
<organism evidence="1">
    <name type="scientific">Ajellomyces capsulatus</name>
    <name type="common">Darling's disease fungus</name>
    <name type="synonym">Histoplasma capsulatum</name>
    <dbReference type="NCBI Taxonomy" id="5037"/>
    <lineage>
        <taxon>Eukaryota</taxon>
        <taxon>Fungi</taxon>
        <taxon>Dikarya</taxon>
        <taxon>Ascomycota</taxon>
        <taxon>Pezizomycotina</taxon>
        <taxon>Eurotiomycetes</taxon>
        <taxon>Eurotiomycetidae</taxon>
        <taxon>Onygenales</taxon>
        <taxon>Ajellomycetaceae</taxon>
        <taxon>Histoplasma</taxon>
    </lineage>
</organism>
<proteinExistence type="predicted"/>